<organism evidence="3 4">
    <name type="scientific">Asticcacaulis currens</name>
    <dbReference type="NCBI Taxonomy" id="2984210"/>
    <lineage>
        <taxon>Bacteria</taxon>
        <taxon>Pseudomonadati</taxon>
        <taxon>Pseudomonadota</taxon>
        <taxon>Alphaproteobacteria</taxon>
        <taxon>Caulobacterales</taxon>
        <taxon>Caulobacteraceae</taxon>
        <taxon>Asticcacaulis</taxon>
    </lineage>
</organism>
<gene>
    <name evidence="3" type="ORF">PQU94_02255</name>
</gene>
<evidence type="ECO:0000313" key="3">
    <source>
        <dbReference type="EMBL" id="MDC7693098.1"/>
    </source>
</evidence>
<dbReference type="InterPro" id="IPR051158">
    <property type="entry name" value="Metallophosphoesterase_sf"/>
</dbReference>
<evidence type="ECO:0000259" key="2">
    <source>
        <dbReference type="Pfam" id="PF00149"/>
    </source>
</evidence>
<dbReference type="PANTHER" id="PTHR31302">
    <property type="entry name" value="TRANSMEMBRANE PROTEIN WITH METALLOPHOSPHOESTERASE DOMAIN-RELATED"/>
    <property type="match status" value="1"/>
</dbReference>
<dbReference type="Gene3D" id="3.60.21.10">
    <property type="match status" value="1"/>
</dbReference>
<proteinExistence type="predicted"/>
<feature type="domain" description="Calcineurin-like phosphoesterase" evidence="2">
    <location>
        <begin position="53"/>
        <end position="233"/>
    </location>
</feature>
<dbReference type="RefSeq" id="WP_272739862.1">
    <property type="nucleotide sequence ID" value="NZ_JAQQKW010000001.1"/>
</dbReference>
<keyword evidence="1" id="KW-0472">Membrane</keyword>
<evidence type="ECO:0000313" key="4">
    <source>
        <dbReference type="Proteomes" id="UP001216595"/>
    </source>
</evidence>
<keyword evidence="1" id="KW-0812">Transmembrane</keyword>
<keyword evidence="1" id="KW-1133">Transmembrane helix</keyword>
<dbReference type="SUPFAM" id="SSF56300">
    <property type="entry name" value="Metallo-dependent phosphatases"/>
    <property type="match status" value="1"/>
</dbReference>
<name>A0ABT5IAE4_9CAUL</name>
<evidence type="ECO:0000256" key="1">
    <source>
        <dbReference type="SAM" id="Phobius"/>
    </source>
</evidence>
<protein>
    <submittedName>
        <fullName evidence="3">Metallophosphoesterase</fullName>
    </submittedName>
</protein>
<comment type="caution">
    <text evidence="3">The sequence shown here is derived from an EMBL/GenBank/DDBJ whole genome shotgun (WGS) entry which is preliminary data.</text>
</comment>
<accession>A0ABT5IAE4</accession>
<sequence length="312" mass="34213">MPTKRSSWRWGLGASFGIGAMMAVVGFWFEPRSLVVSEFEVITSGWPQDTAPLRVAVLSDIHVDAVHMPPERVRRIAEQVRALRPDVILLAGDYVGGYGLEAGLPGAARSRRSTQDNDLHEDGLRALDDLNAPLGVYAVMGNHDCWWDCRRVREILADTRIHVLENQAARVVRPGGNVWIAGIEDGQTQRPDFQTATKTVPQGAASIALVHNPELFDWESNGLPLQISGHSHAGQVRFPLIGAPVRVTRHTEDTVDGWTSAGERLLIVTRGLGESGLPVRFGAPPQIMLLTIKPGRHSMVKPVATYAPETRR</sequence>
<dbReference type="Pfam" id="PF00149">
    <property type="entry name" value="Metallophos"/>
    <property type="match status" value="1"/>
</dbReference>
<dbReference type="InterPro" id="IPR029052">
    <property type="entry name" value="Metallo-depent_PP-like"/>
</dbReference>
<feature type="transmembrane region" description="Helical" evidence="1">
    <location>
        <begin position="12"/>
        <end position="29"/>
    </location>
</feature>
<dbReference type="InterPro" id="IPR004843">
    <property type="entry name" value="Calcineurin-like_PHP"/>
</dbReference>
<dbReference type="Proteomes" id="UP001216595">
    <property type="component" value="Unassembled WGS sequence"/>
</dbReference>
<keyword evidence="4" id="KW-1185">Reference proteome</keyword>
<dbReference type="EMBL" id="JAQQKW010000001">
    <property type="protein sequence ID" value="MDC7693098.1"/>
    <property type="molecule type" value="Genomic_DNA"/>
</dbReference>
<reference evidence="3 4" key="1">
    <citation type="submission" date="2023-01" db="EMBL/GenBank/DDBJ databases">
        <title>Novel species of the genus Asticcacaulis isolated from rivers.</title>
        <authorList>
            <person name="Lu H."/>
        </authorList>
    </citation>
    <scope>NUCLEOTIDE SEQUENCE [LARGE SCALE GENOMIC DNA]</scope>
    <source>
        <strain evidence="3 4">DXS10W</strain>
    </source>
</reference>
<dbReference type="PANTHER" id="PTHR31302:SF0">
    <property type="entry name" value="TRANSMEMBRANE PROTEIN WITH METALLOPHOSPHOESTERASE DOMAIN"/>
    <property type="match status" value="1"/>
</dbReference>